<dbReference type="PANTHER" id="PTHR41394:SF5">
    <property type="entry name" value="SLC41A_MGTE INTEGRAL MEMBRANE DOMAIN-CONTAINING PROTEIN"/>
    <property type="match status" value="1"/>
</dbReference>
<evidence type="ECO:0000256" key="2">
    <source>
        <dbReference type="ARBA" id="ARBA00009749"/>
    </source>
</evidence>
<accession>A0A2P6VBX1</accession>
<gene>
    <name evidence="11" type="ORF">C2E20_5191</name>
</gene>
<evidence type="ECO:0000256" key="5">
    <source>
        <dbReference type="ARBA" id="ARBA00022842"/>
    </source>
</evidence>
<evidence type="ECO:0000256" key="9">
    <source>
        <dbReference type="SAM" id="Phobius"/>
    </source>
</evidence>
<name>A0A2P6VBX1_9CHLO</name>
<evidence type="ECO:0000256" key="4">
    <source>
        <dbReference type="ARBA" id="ARBA00022692"/>
    </source>
</evidence>
<reference evidence="11 12" key="1">
    <citation type="journal article" date="2018" name="Plant J.">
        <title>Genome sequences of Chlorella sorokiniana UTEX 1602 and Micractinium conductrix SAG 241.80: implications to maltose excretion by a green alga.</title>
        <authorList>
            <person name="Arriola M.B."/>
            <person name="Velmurugan N."/>
            <person name="Zhang Y."/>
            <person name="Plunkett M.H."/>
            <person name="Hondzo H."/>
            <person name="Barney B.M."/>
        </authorList>
    </citation>
    <scope>NUCLEOTIDE SEQUENCE [LARGE SCALE GENOMIC DNA]</scope>
    <source>
        <strain evidence="11 12">SAG 241.80</strain>
    </source>
</reference>
<organism evidence="11 12">
    <name type="scientific">Micractinium conductrix</name>
    <dbReference type="NCBI Taxonomy" id="554055"/>
    <lineage>
        <taxon>Eukaryota</taxon>
        <taxon>Viridiplantae</taxon>
        <taxon>Chlorophyta</taxon>
        <taxon>core chlorophytes</taxon>
        <taxon>Trebouxiophyceae</taxon>
        <taxon>Chlorellales</taxon>
        <taxon>Chlorellaceae</taxon>
        <taxon>Chlorella clade</taxon>
        <taxon>Micractinium</taxon>
    </lineage>
</organism>
<dbReference type="AlphaFoldDB" id="A0A2P6VBX1"/>
<proteinExistence type="inferred from homology"/>
<evidence type="ECO:0000256" key="6">
    <source>
        <dbReference type="ARBA" id="ARBA00022989"/>
    </source>
</evidence>
<comment type="caution">
    <text evidence="11">The sequence shown here is derived from an EMBL/GenBank/DDBJ whole genome shotgun (WGS) entry which is preliminary data.</text>
</comment>
<dbReference type="SUPFAM" id="SSF161093">
    <property type="entry name" value="MgtE membrane domain-like"/>
    <property type="match status" value="1"/>
</dbReference>
<evidence type="ECO:0000256" key="3">
    <source>
        <dbReference type="ARBA" id="ARBA00022448"/>
    </source>
</evidence>
<protein>
    <submittedName>
        <fullName evidence="11">Magnesium transporter</fullName>
    </submittedName>
</protein>
<dbReference type="PANTHER" id="PTHR41394">
    <property type="entry name" value="MAGNESIUM TRANSPORTER MGTE"/>
    <property type="match status" value="1"/>
</dbReference>
<dbReference type="InterPro" id="IPR036739">
    <property type="entry name" value="SLC41_membr_dom_sf"/>
</dbReference>
<dbReference type="Gene3D" id="1.10.357.20">
    <property type="entry name" value="SLC41 divalent cation transporters, integral membrane domain"/>
    <property type="match status" value="1"/>
</dbReference>
<keyword evidence="6 9" id="KW-1133">Transmembrane helix</keyword>
<keyword evidence="3" id="KW-0813">Transport</keyword>
<dbReference type="Proteomes" id="UP000239649">
    <property type="component" value="Unassembled WGS sequence"/>
</dbReference>
<feature type="domain" description="SLC41A/MgtE integral membrane" evidence="10">
    <location>
        <begin position="169"/>
        <end position="290"/>
    </location>
</feature>
<dbReference type="GO" id="GO:0008324">
    <property type="term" value="F:monoatomic cation transmembrane transporter activity"/>
    <property type="evidence" value="ECO:0007669"/>
    <property type="project" value="InterPro"/>
</dbReference>
<dbReference type="OrthoDB" id="48232at2759"/>
<evidence type="ECO:0000256" key="8">
    <source>
        <dbReference type="SAM" id="MobiDB-lite"/>
    </source>
</evidence>
<evidence type="ECO:0000259" key="10">
    <source>
        <dbReference type="Pfam" id="PF01769"/>
    </source>
</evidence>
<dbReference type="InterPro" id="IPR006667">
    <property type="entry name" value="SLC41_membr_dom"/>
</dbReference>
<keyword evidence="7 9" id="KW-0472">Membrane</keyword>
<feature type="region of interest" description="Disordered" evidence="8">
    <location>
        <begin position="1"/>
        <end position="66"/>
    </location>
</feature>
<evidence type="ECO:0000256" key="1">
    <source>
        <dbReference type="ARBA" id="ARBA00004141"/>
    </source>
</evidence>
<feature type="transmembrane region" description="Helical" evidence="9">
    <location>
        <begin position="210"/>
        <end position="230"/>
    </location>
</feature>
<evidence type="ECO:0000256" key="7">
    <source>
        <dbReference type="ARBA" id="ARBA00023136"/>
    </source>
</evidence>
<sequence length="308" mass="32048">MTSLPSPRGAGGERAVQHHRPPRAAMVSPSKQHPPHWRHSSSAGHLGQLGHLPPSGGGSAGHLTTTHHRRPSFQLHAAVDDEVGAKLSSLEEWGKKEAARCDSGDPDLEFCELPGIINTPPAERPAAEEAWSRGRWLLGLLVLQSTSSFVLDSYQELLKEHLVVTLFLTMLVGAGGNAGNQSAIKVIRGLATGAMKPTGAGMGRAMKQQLAVGLMLGTGLAAGGWLRVYITNGDVLNATAISISLFLIVVCSVVAGTGLPFALARAGIDPANAGTSIQVVMDVTGVLLTCATCHLVLDQLAQGVKVAA</sequence>
<keyword evidence="12" id="KW-1185">Reference proteome</keyword>
<keyword evidence="4 9" id="KW-0812">Transmembrane</keyword>
<dbReference type="STRING" id="554055.A0A2P6VBX1"/>
<comment type="similarity">
    <text evidence="2">Belongs to the SLC41A transporter family.</text>
</comment>
<comment type="subcellular location">
    <subcellularLocation>
        <location evidence="1">Membrane</location>
        <topology evidence="1">Multi-pass membrane protein</topology>
    </subcellularLocation>
</comment>
<dbReference type="EMBL" id="LHPF02000014">
    <property type="protein sequence ID" value="PSC71584.1"/>
    <property type="molecule type" value="Genomic_DNA"/>
</dbReference>
<keyword evidence="5" id="KW-0460">Magnesium</keyword>
<feature type="transmembrane region" description="Helical" evidence="9">
    <location>
        <begin position="236"/>
        <end position="263"/>
    </location>
</feature>
<dbReference type="Pfam" id="PF01769">
    <property type="entry name" value="MgtE"/>
    <property type="match status" value="1"/>
</dbReference>
<evidence type="ECO:0000313" key="11">
    <source>
        <dbReference type="EMBL" id="PSC71584.1"/>
    </source>
</evidence>
<dbReference type="GO" id="GO:0016020">
    <property type="term" value="C:membrane"/>
    <property type="evidence" value="ECO:0007669"/>
    <property type="project" value="UniProtKB-SubCell"/>
</dbReference>
<evidence type="ECO:0000313" key="12">
    <source>
        <dbReference type="Proteomes" id="UP000239649"/>
    </source>
</evidence>